<evidence type="ECO:0000256" key="1">
    <source>
        <dbReference type="SAM" id="SignalP"/>
    </source>
</evidence>
<name>A0A418XZG8_9GAMM</name>
<dbReference type="EMBL" id="QYYA01000002">
    <property type="protein sequence ID" value="RJG18406.1"/>
    <property type="molecule type" value="Genomic_DNA"/>
</dbReference>
<dbReference type="Proteomes" id="UP000283734">
    <property type="component" value="Unassembled WGS sequence"/>
</dbReference>
<dbReference type="OrthoDB" id="6074736at2"/>
<feature type="signal peptide" evidence="1">
    <location>
        <begin position="1"/>
        <end position="25"/>
    </location>
</feature>
<reference evidence="2 3" key="1">
    <citation type="submission" date="2018-09" db="EMBL/GenBank/DDBJ databases">
        <title>Alcanivorax profundi sp. nov., isolated from 1000 m-depth seawater of the Mariana Trench.</title>
        <authorList>
            <person name="Liu J."/>
        </authorList>
    </citation>
    <scope>NUCLEOTIDE SEQUENCE [LARGE SCALE GENOMIC DNA]</scope>
    <source>
        <strain evidence="2 3">MTEO17</strain>
    </source>
</reference>
<accession>A0A418XZG8</accession>
<proteinExistence type="predicted"/>
<keyword evidence="3" id="KW-1185">Reference proteome</keyword>
<protein>
    <recommendedName>
        <fullName evidence="4">DUF541 domain-containing protein</fullName>
    </recommendedName>
</protein>
<sequence>MKMTFGNKAVPAMALTVLVSGCATTASEAPTYDAKGSAASQADTFIAAENEKYMEGVDKIGVLSCNVMFGVNSAASASTSGGFRSDATRATGTTRRSDVKVTVTYAAKGVEEAEMQRLANQACDNAEQQLAKAGFEVVPHQTLKANPHYQAMHAEGRESPFEYKGTGGTRYLVMGREGETISDPRYIGTASGFGQAFKAAAGSSAQQHEGRLIKDLGLTGVNINILIDFAKLESDGHKTFAGLSNKDSAKVDATIQLTARGDVRFQPVAQQKCWSRFGKEECMIKTTHMPVFSTSNALATPNAFYSSIENVTTTTDKLTSGLSKGLGLLSAMSGTSNSTARDITRYQVNLIPASYDAETQTLAQGLVGMVAVKAASSR</sequence>
<dbReference type="PROSITE" id="PS51257">
    <property type="entry name" value="PROKAR_LIPOPROTEIN"/>
    <property type="match status" value="1"/>
</dbReference>
<evidence type="ECO:0000313" key="2">
    <source>
        <dbReference type="EMBL" id="RJG18406.1"/>
    </source>
</evidence>
<evidence type="ECO:0008006" key="4">
    <source>
        <dbReference type="Google" id="ProtNLM"/>
    </source>
</evidence>
<dbReference type="RefSeq" id="WP_022985818.1">
    <property type="nucleotide sequence ID" value="NZ_CAXGPP010000069.1"/>
</dbReference>
<evidence type="ECO:0000313" key="3">
    <source>
        <dbReference type="Proteomes" id="UP000283734"/>
    </source>
</evidence>
<organism evidence="2 3">
    <name type="scientific">Alcanivorax profundi</name>
    <dbReference type="NCBI Taxonomy" id="2338368"/>
    <lineage>
        <taxon>Bacteria</taxon>
        <taxon>Pseudomonadati</taxon>
        <taxon>Pseudomonadota</taxon>
        <taxon>Gammaproteobacteria</taxon>
        <taxon>Oceanospirillales</taxon>
        <taxon>Alcanivoracaceae</taxon>
        <taxon>Alcanivorax</taxon>
    </lineage>
</organism>
<comment type="caution">
    <text evidence="2">The sequence shown here is derived from an EMBL/GenBank/DDBJ whole genome shotgun (WGS) entry which is preliminary data.</text>
</comment>
<keyword evidence="1" id="KW-0732">Signal</keyword>
<gene>
    <name evidence="2" type="ORF">D4A39_08005</name>
</gene>
<feature type="chain" id="PRO_5019273475" description="DUF541 domain-containing protein" evidence="1">
    <location>
        <begin position="26"/>
        <end position="378"/>
    </location>
</feature>
<dbReference type="AlphaFoldDB" id="A0A418XZG8"/>